<comment type="pathway">
    <text evidence="2">Carbohydrate biosynthesis; dTDP-L-rhamnose biosynthesis.</text>
</comment>
<comment type="similarity">
    <text evidence="1 2">Belongs to the dTDP-4-dehydrorhamnose reductase family.</text>
</comment>
<dbReference type="PANTHER" id="PTHR10491">
    <property type="entry name" value="DTDP-4-DEHYDRORHAMNOSE REDUCTASE"/>
    <property type="match status" value="1"/>
</dbReference>
<keyword evidence="5" id="KW-1185">Reference proteome</keyword>
<comment type="caution">
    <text evidence="4">The sequence shown here is derived from an EMBL/GenBank/DDBJ whole genome shotgun (WGS) entry which is preliminary data.</text>
</comment>
<protein>
    <recommendedName>
        <fullName evidence="2">dTDP-4-dehydrorhamnose reductase</fullName>
        <ecNumber evidence="2">1.1.1.133</ecNumber>
    </recommendedName>
</protein>
<evidence type="ECO:0000256" key="2">
    <source>
        <dbReference type="RuleBase" id="RU364082"/>
    </source>
</evidence>
<dbReference type="CDD" id="cd05254">
    <property type="entry name" value="dTDP_HR_like_SDR_e"/>
    <property type="match status" value="1"/>
</dbReference>
<feature type="domain" description="RmlD-like substrate binding" evidence="3">
    <location>
        <begin position="2"/>
        <end position="280"/>
    </location>
</feature>
<gene>
    <name evidence="4" type="primary">rfbD</name>
    <name evidence="4" type="ORF">ACFFJ8_31690</name>
</gene>
<dbReference type="InterPro" id="IPR036291">
    <property type="entry name" value="NAD(P)-bd_dom_sf"/>
</dbReference>
<dbReference type="PANTHER" id="PTHR10491:SF4">
    <property type="entry name" value="METHIONINE ADENOSYLTRANSFERASE 2 SUBUNIT BETA"/>
    <property type="match status" value="1"/>
</dbReference>
<name>A0ABV6JM90_9BACL</name>
<dbReference type="EC" id="1.1.1.133" evidence="2"/>
<evidence type="ECO:0000256" key="1">
    <source>
        <dbReference type="ARBA" id="ARBA00010944"/>
    </source>
</evidence>
<keyword evidence="2 4" id="KW-0560">Oxidoreductase</keyword>
<dbReference type="InterPro" id="IPR005913">
    <property type="entry name" value="dTDP_dehydrorham_reduct"/>
</dbReference>
<reference evidence="4 5" key="1">
    <citation type="submission" date="2024-09" db="EMBL/GenBank/DDBJ databases">
        <authorList>
            <person name="Sun Q."/>
            <person name="Mori K."/>
        </authorList>
    </citation>
    <scope>NUCLEOTIDE SEQUENCE [LARGE SCALE GENOMIC DNA]</scope>
    <source>
        <strain evidence="4 5">CCM 4839</strain>
    </source>
</reference>
<dbReference type="NCBIfam" id="TIGR01214">
    <property type="entry name" value="rmlD"/>
    <property type="match status" value="1"/>
</dbReference>
<organism evidence="4 5">
    <name type="scientific">Paenibacillus mendelii</name>
    <dbReference type="NCBI Taxonomy" id="206163"/>
    <lineage>
        <taxon>Bacteria</taxon>
        <taxon>Bacillati</taxon>
        <taxon>Bacillota</taxon>
        <taxon>Bacilli</taxon>
        <taxon>Bacillales</taxon>
        <taxon>Paenibacillaceae</taxon>
        <taxon>Paenibacillus</taxon>
    </lineage>
</organism>
<dbReference type="InterPro" id="IPR029903">
    <property type="entry name" value="RmlD-like-bd"/>
</dbReference>
<sequence length="283" mass="31527">MMKVAVTGAGGQLGTDMVDCLRDRGCEVTAFGREQLDVSNSDRVHQQLGSSQFDAIIHTAAYTKVDLAESEVDEAYRINAYGARNIAVIAERIGAKLVYVSTDYVFDGAGSEPYDEFMTTSPVNVYGKSKLAGEQLVQQLHSRFFNVRTSWLYGKHGHNFVRTMLKLAQECDAISVVNDQVGCPTYTVDLAECIVALIRTDSYGTYHISNSGSCSWYEFAQSIFELGELTIDVQPVPTDQFPRPAKRPSYSVLAHKALERNGFPPMRNWKAALADFMKEYKDR</sequence>
<dbReference type="Gene3D" id="3.90.25.10">
    <property type="entry name" value="UDP-galactose 4-epimerase, domain 1"/>
    <property type="match status" value="1"/>
</dbReference>
<dbReference type="GO" id="GO:0008831">
    <property type="term" value="F:dTDP-4-dehydrorhamnose reductase activity"/>
    <property type="evidence" value="ECO:0007669"/>
    <property type="project" value="UniProtKB-EC"/>
</dbReference>
<evidence type="ECO:0000313" key="4">
    <source>
        <dbReference type="EMBL" id="MFC0395920.1"/>
    </source>
</evidence>
<accession>A0ABV6JM90</accession>
<proteinExistence type="inferred from homology"/>
<dbReference type="Proteomes" id="UP001589818">
    <property type="component" value="Unassembled WGS sequence"/>
</dbReference>
<comment type="function">
    <text evidence="2">Catalyzes the reduction of dTDP-6-deoxy-L-lyxo-4-hexulose to yield dTDP-L-rhamnose.</text>
</comment>
<dbReference type="RefSeq" id="WP_309145317.1">
    <property type="nucleotide sequence ID" value="NZ_JANHOF010000002.1"/>
</dbReference>
<dbReference type="Gene3D" id="3.40.50.720">
    <property type="entry name" value="NAD(P)-binding Rossmann-like Domain"/>
    <property type="match status" value="1"/>
</dbReference>
<dbReference type="SUPFAM" id="SSF51735">
    <property type="entry name" value="NAD(P)-binding Rossmann-fold domains"/>
    <property type="match status" value="1"/>
</dbReference>
<evidence type="ECO:0000259" key="3">
    <source>
        <dbReference type="Pfam" id="PF04321"/>
    </source>
</evidence>
<dbReference type="EMBL" id="JBHLVF010000047">
    <property type="protein sequence ID" value="MFC0395920.1"/>
    <property type="molecule type" value="Genomic_DNA"/>
</dbReference>
<keyword evidence="2" id="KW-0521">NADP</keyword>
<dbReference type="Pfam" id="PF04321">
    <property type="entry name" value="RmlD_sub_bind"/>
    <property type="match status" value="1"/>
</dbReference>
<evidence type="ECO:0000313" key="5">
    <source>
        <dbReference type="Proteomes" id="UP001589818"/>
    </source>
</evidence>